<proteinExistence type="predicted"/>
<organism evidence="1 2">
    <name type="scientific">Frigoriglobus tundricola</name>
    <dbReference type="NCBI Taxonomy" id="2774151"/>
    <lineage>
        <taxon>Bacteria</taxon>
        <taxon>Pseudomonadati</taxon>
        <taxon>Planctomycetota</taxon>
        <taxon>Planctomycetia</taxon>
        <taxon>Gemmatales</taxon>
        <taxon>Gemmataceae</taxon>
        <taxon>Frigoriglobus</taxon>
    </lineage>
</organism>
<evidence type="ECO:0000313" key="1">
    <source>
        <dbReference type="EMBL" id="QJX01084.1"/>
    </source>
</evidence>
<accession>A0A6M5Z6Q9</accession>
<reference evidence="2" key="1">
    <citation type="submission" date="2020-05" db="EMBL/GenBank/DDBJ databases">
        <title>Frigoriglobus tundricola gen. nov., sp. nov., a psychrotolerant cellulolytic planctomycete of the family Gemmataceae with two divergent copies of 16S rRNA gene.</title>
        <authorList>
            <person name="Kulichevskaya I.S."/>
            <person name="Ivanova A.A."/>
            <person name="Naumoff D.G."/>
            <person name="Beletsky A.V."/>
            <person name="Rijpstra W.I.C."/>
            <person name="Sinninghe Damste J.S."/>
            <person name="Mardanov A.V."/>
            <person name="Ravin N.V."/>
            <person name="Dedysh S.N."/>
        </authorList>
    </citation>
    <scope>NUCLEOTIDE SEQUENCE [LARGE SCALE GENOMIC DNA]</scope>
    <source>
        <strain evidence="2">PL17</strain>
    </source>
</reference>
<gene>
    <name evidence="1" type="ORF">FTUN_8723</name>
</gene>
<dbReference type="EMBL" id="CP053452">
    <property type="protein sequence ID" value="QJX01084.1"/>
    <property type="molecule type" value="Genomic_DNA"/>
</dbReference>
<name>A0A6M5Z6Q9_9BACT</name>
<keyword evidence="2" id="KW-1185">Reference proteome</keyword>
<dbReference type="KEGG" id="ftj:FTUN_8723"/>
<evidence type="ECO:0000313" key="2">
    <source>
        <dbReference type="Proteomes" id="UP000503447"/>
    </source>
</evidence>
<dbReference type="RefSeq" id="WP_171468894.1">
    <property type="nucleotide sequence ID" value="NZ_CP053452.2"/>
</dbReference>
<dbReference type="AlphaFoldDB" id="A0A6M5Z6Q9"/>
<protein>
    <submittedName>
        <fullName evidence="1">Uncharacterized protein</fullName>
    </submittedName>
</protein>
<sequence>MTESEWTAITDPHDMLAHVRGPVDRVREPRDEGGVVTATDRQLLLWAVACVRRVALLLHDARSLTAVHVVERFADGEAIYPDVLVVGRAMEQWFEESGGYASGTPLSMVARSCADLTGGVDSAFDSMRTPFLVPAEEASRWAVAAVRESAGGEAAERERAVQCALLHDVLGDPFHPTALRDEWLTPPVRTLADEFYRGQTFGRLPDLAVKLAEAGCNDETVLSHCRYAGPHVRGCWVVDGCRRAAGRLRWACSRDNSGTTSLGLP</sequence>
<dbReference type="Proteomes" id="UP000503447">
    <property type="component" value="Chromosome"/>
</dbReference>